<keyword evidence="9" id="KW-1185">Reference proteome</keyword>
<dbReference type="Proteomes" id="UP001158576">
    <property type="component" value="Chromosome 1"/>
</dbReference>
<dbReference type="InterPro" id="IPR038558">
    <property type="entry name" value="SAS-6_N_sf"/>
</dbReference>
<reference evidence="8 9" key="1">
    <citation type="submission" date="2021-04" db="EMBL/GenBank/DDBJ databases">
        <authorList>
            <person name="Bliznina A."/>
        </authorList>
    </citation>
    <scope>NUCLEOTIDE SEQUENCE [LARGE SCALE GENOMIC DNA]</scope>
</reference>
<keyword evidence="5" id="KW-0131">Cell cycle</keyword>
<evidence type="ECO:0000256" key="6">
    <source>
        <dbReference type="SAM" id="Coils"/>
    </source>
</evidence>
<dbReference type="EMBL" id="OU015566">
    <property type="protein sequence ID" value="CAG5107060.1"/>
    <property type="molecule type" value="Genomic_DNA"/>
</dbReference>
<evidence type="ECO:0000259" key="7">
    <source>
        <dbReference type="Pfam" id="PF16531"/>
    </source>
</evidence>
<evidence type="ECO:0000313" key="8">
    <source>
        <dbReference type="EMBL" id="CAG5107060.1"/>
    </source>
</evidence>
<dbReference type="Pfam" id="PF16531">
    <property type="entry name" value="SAS-6_N"/>
    <property type="match status" value="1"/>
</dbReference>
<accession>A0ABN7T2E5</accession>
<keyword evidence="2" id="KW-0963">Cytoplasm</keyword>
<dbReference type="CDD" id="cd10142">
    <property type="entry name" value="HD_SAS6_N"/>
    <property type="match status" value="1"/>
</dbReference>
<name>A0ABN7T2E5_OIKDI</name>
<feature type="domain" description="Spindle assembly abnormal protein 6 N-terminal" evidence="7">
    <location>
        <begin position="5"/>
        <end position="127"/>
    </location>
</feature>
<protein>
    <submittedName>
        <fullName evidence="8">Oidioi.mRNA.OKI2018_I69.chr1.g3126.t1.cds</fullName>
    </submittedName>
</protein>
<keyword evidence="3 6" id="KW-0175">Coiled coil</keyword>
<proteinExistence type="predicted"/>
<dbReference type="PANTHER" id="PTHR44281">
    <property type="entry name" value="SPINDLE ASSEMBLY ABNORMAL PROTEIN 6 HOMOLOG"/>
    <property type="match status" value="1"/>
</dbReference>
<gene>
    <name evidence="8" type="ORF">OKIOD_LOCUS11891</name>
</gene>
<comment type="subcellular location">
    <subcellularLocation>
        <location evidence="1">Cytoplasm</location>
        <location evidence="1">Cytoskeleton</location>
        <location evidence="1">Microtubule organizing center</location>
        <location evidence="1">Centrosome</location>
    </subcellularLocation>
</comment>
<evidence type="ECO:0000256" key="1">
    <source>
        <dbReference type="ARBA" id="ARBA00004300"/>
    </source>
</evidence>
<feature type="coiled-coil region" evidence="6">
    <location>
        <begin position="143"/>
        <end position="446"/>
    </location>
</feature>
<keyword evidence="4" id="KW-0206">Cytoskeleton</keyword>
<evidence type="ECO:0000313" key="9">
    <source>
        <dbReference type="Proteomes" id="UP001158576"/>
    </source>
</evidence>
<evidence type="ECO:0000256" key="4">
    <source>
        <dbReference type="ARBA" id="ARBA00023212"/>
    </source>
</evidence>
<evidence type="ECO:0000256" key="5">
    <source>
        <dbReference type="ARBA" id="ARBA00023306"/>
    </source>
</evidence>
<organism evidence="8 9">
    <name type="scientific">Oikopleura dioica</name>
    <name type="common">Tunicate</name>
    <dbReference type="NCBI Taxonomy" id="34765"/>
    <lineage>
        <taxon>Eukaryota</taxon>
        <taxon>Metazoa</taxon>
        <taxon>Chordata</taxon>
        <taxon>Tunicata</taxon>
        <taxon>Appendicularia</taxon>
        <taxon>Copelata</taxon>
        <taxon>Oikopleuridae</taxon>
        <taxon>Oikopleura</taxon>
    </lineage>
</organism>
<dbReference type="InterPro" id="IPR032396">
    <property type="entry name" value="SAS-6_N"/>
</dbReference>
<dbReference type="PANTHER" id="PTHR44281:SF2">
    <property type="entry name" value="SPINDLE ASSEMBLY ABNORMAL PROTEIN 6 HOMOLOG"/>
    <property type="match status" value="1"/>
</dbReference>
<evidence type="ECO:0000256" key="2">
    <source>
        <dbReference type="ARBA" id="ARBA00022490"/>
    </source>
</evidence>
<evidence type="ECO:0000256" key="3">
    <source>
        <dbReference type="ARBA" id="ARBA00023054"/>
    </source>
</evidence>
<sequence length="470" mass="55063">MIEILYSKTVNVLLSREQVVRHWLKLEIEKNFTVHEKSYRIRLTDPTDFFFLYTKSIAENDYNLLKAEQQLSIDFHTFPSILIELINETTDSNPSKRIEVTCQTLRANLAIVEPRKIRNITELNLELTPANDSEQKVYLASSLKQLQTESAEMKHRNETKIDQLQKQLSETTQRLEDINNELESLKIRGEGKAEEIRLEYEAKINEEKRKALKAEQDARVDFDAKTGSLESAFEAERRRFEVKISDLENIKEELSQKKIRAENTVREQKIRIDQLTHEQSRISHENQKSEQYKNELDKKAQSREEQLFALKSELAAKTLEINELKTNISRMSYQTRTAEDQQASKDEKLQQIQGQCHKLERDNEVLVADLAKANEIISRKMDESKTLKEKYRRNSEIIKKQEKLLTDKDSDIKKLATKLRQDSEVKQRLEAKQTEISGELESMREKLEAAVNKNSQDDKVIQYLSRVYTL</sequence>
<dbReference type="Gene3D" id="2.170.210.20">
    <property type="entry name" value="Spindle assembly abnormal protein 6, N-terminal domain"/>
    <property type="match status" value="1"/>
</dbReference>